<evidence type="ECO:0008006" key="3">
    <source>
        <dbReference type="Google" id="ProtNLM"/>
    </source>
</evidence>
<dbReference type="Gene3D" id="3.40.50.300">
    <property type="entry name" value="P-loop containing nucleotide triphosphate hydrolases"/>
    <property type="match status" value="1"/>
</dbReference>
<proteinExistence type="predicted"/>
<dbReference type="SUPFAM" id="SSF53795">
    <property type="entry name" value="PEP carboxykinase-like"/>
    <property type="match status" value="1"/>
</dbReference>
<comment type="caution">
    <text evidence="1">The sequence shown here is derived from an EMBL/GenBank/DDBJ whole genome shotgun (WGS) entry which is preliminary data.</text>
</comment>
<dbReference type="InterPro" id="IPR027417">
    <property type="entry name" value="P-loop_NTPase"/>
</dbReference>
<dbReference type="RefSeq" id="WP_110828929.1">
    <property type="nucleotide sequence ID" value="NZ_BMQG01000007.1"/>
</dbReference>
<keyword evidence="2" id="KW-1185">Reference proteome</keyword>
<dbReference type="EMBL" id="BMQG01000007">
    <property type="protein sequence ID" value="GGM46403.1"/>
    <property type="molecule type" value="Genomic_DNA"/>
</dbReference>
<name>A0A8H9LBN5_9DEIO</name>
<gene>
    <name evidence="1" type="ORF">GCM10008956_23180</name>
</gene>
<evidence type="ECO:0000313" key="2">
    <source>
        <dbReference type="Proteomes" id="UP000600547"/>
    </source>
</evidence>
<reference evidence="2" key="1">
    <citation type="journal article" date="2019" name="Int. J. Syst. Evol. Microbiol.">
        <title>The Global Catalogue of Microorganisms (GCM) 10K type strain sequencing project: providing services to taxonomists for standard genome sequencing and annotation.</title>
        <authorList>
            <consortium name="The Broad Institute Genomics Platform"/>
            <consortium name="The Broad Institute Genome Sequencing Center for Infectious Disease"/>
            <person name="Wu L."/>
            <person name="Ma J."/>
        </authorList>
    </citation>
    <scope>NUCLEOTIDE SEQUENCE [LARGE SCALE GENOMIC DNA]</scope>
    <source>
        <strain evidence="2">JCM 31047</strain>
    </source>
</reference>
<sequence length="292" mass="30543">MRPELPLTGAGQTLDATLELAPDLPGGLRDILVWDWGMATGRPARRIEVRAAPLPAPPPGRVQQTVTVMGTPVQVTALDDELWLDDTLHVSVGADHSVLTVGEETSQLLLAVAMTEAHRAAGWLPLHAALIGGAGGAVALLGDSGAGKSTACLRLHAAGHPVLAEDRAWLSPQGLVTGLDRGLRAFDDSVARFAPQWAADEDAPRDAKGKRILPLIQPGALPLRAALLLSDTPLPQGAARVSLAWSAAGLPLTRSARQAAAPMVQRLVRDVPWQGVTRATVLPEVAARLAEP</sequence>
<protein>
    <recommendedName>
        <fullName evidence="3">Hpr(Ser) kinase/phosphatase</fullName>
    </recommendedName>
</protein>
<dbReference type="Proteomes" id="UP000600547">
    <property type="component" value="Unassembled WGS sequence"/>
</dbReference>
<organism evidence="1 2">
    <name type="scientific">Deinococcus arenae</name>
    <dbReference type="NCBI Taxonomy" id="1452751"/>
    <lineage>
        <taxon>Bacteria</taxon>
        <taxon>Thermotogati</taxon>
        <taxon>Deinococcota</taxon>
        <taxon>Deinococci</taxon>
        <taxon>Deinococcales</taxon>
        <taxon>Deinococcaceae</taxon>
        <taxon>Deinococcus</taxon>
    </lineage>
</organism>
<evidence type="ECO:0000313" key="1">
    <source>
        <dbReference type="EMBL" id="GGM46403.1"/>
    </source>
</evidence>
<dbReference type="AlphaFoldDB" id="A0A8H9LBN5"/>
<accession>A0A8H9LBN5</accession>